<evidence type="ECO:0000313" key="2">
    <source>
        <dbReference type="Proteomes" id="UP001054889"/>
    </source>
</evidence>
<gene>
    <name evidence="1" type="primary">ga21132</name>
    <name evidence="1" type="ORF">PR202_ga21132</name>
</gene>
<proteinExistence type="predicted"/>
<protein>
    <submittedName>
        <fullName evidence="1">Uncharacterized protein</fullName>
    </submittedName>
</protein>
<dbReference type="Proteomes" id="UP001054889">
    <property type="component" value="Unassembled WGS sequence"/>
</dbReference>
<dbReference type="PROSITE" id="PS51257">
    <property type="entry name" value="PROKAR_LIPOPROTEIN"/>
    <property type="match status" value="1"/>
</dbReference>
<sequence length="58" mass="6628">MSHGDRLLPKEWIKSYIIPLFVLGLSCSMESTKDRPGMQDVCAKLCGIKEAYLEFIKH</sequence>
<dbReference type="AlphaFoldDB" id="A0AAV5CZW1"/>
<comment type="caution">
    <text evidence="1">The sequence shown here is derived from an EMBL/GenBank/DDBJ whole genome shotgun (WGS) entry which is preliminary data.</text>
</comment>
<organism evidence="1 2">
    <name type="scientific">Eleusine coracana subsp. coracana</name>
    <dbReference type="NCBI Taxonomy" id="191504"/>
    <lineage>
        <taxon>Eukaryota</taxon>
        <taxon>Viridiplantae</taxon>
        <taxon>Streptophyta</taxon>
        <taxon>Embryophyta</taxon>
        <taxon>Tracheophyta</taxon>
        <taxon>Spermatophyta</taxon>
        <taxon>Magnoliopsida</taxon>
        <taxon>Liliopsida</taxon>
        <taxon>Poales</taxon>
        <taxon>Poaceae</taxon>
        <taxon>PACMAD clade</taxon>
        <taxon>Chloridoideae</taxon>
        <taxon>Cynodonteae</taxon>
        <taxon>Eleusininae</taxon>
        <taxon>Eleusine</taxon>
    </lineage>
</organism>
<name>A0AAV5CZW1_ELECO</name>
<dbReference type="EMBL" id="BQKI01000010">
    <property type="protein sequence ID" value="GJN03661.1"/>
    <property type="molecule type" value="Genomic_DNA"/>
</dbReference>
<keyword evidence="2" id="KW-1185">Reference proteome</keyword>
<evidence type="ECO:0000313" key="1">
    <source>
        <dbReference type="EMBL" id="GJN03661.1"/>
    </source>
</evidence>
<reference evidence="1" key="2">
    <citation type="submission" date="2021-12" db="EMBL/GenBank/DDBJ databases">
        <title>Resequencing data analysis of finger millet.</title>
        <authorList>
            <person name="Hatakeyama M."/>
            <person name="Aluri S."/>
            <person name="Balachadran M.T."/>
            <person name="Sivarajan S.R."/>
            <person name="Poveda L."/>
            <person name="Shimizu-Inatsugi R."/>
            <person name="Schlapbach R."/>
            <person name="Sreeman S.M."/>
            <person name="Shimizu K.K."/>
        </authorList>
    </citation>
    <scope>NUCLEOTIDE SEQUENCE</scope>
</reference>
<reference evidence="1" key="1">
    <citation type="journal article" date="2018" name="DNA Res.">
        <title>Multiple hybrid de novo genome assembly of finger millet, an orphan allotetraploid crop.</title>
        <authorList>
            <person name="Hatakeyama M."/>
            <person name="Aluri S."/>
            <person name="Balachadran M.T."/>
            <person name="Sivarajan S.R."/>
            <person name="Patrignani A."/>
            <person name="Gruter S."/>
            <person name="Poveda L."/>
            <person name="Shimizu-Inatsugi R."/>
            <person name="Baeten J."/>
            <person name="Francoijs K.J."/>
            <person name="Nataraja K.N."/>
            <person name="Reddy Y.A.N."/>
            <person name="Phadnis S."/>
            <person name="Ravikumar R.L."/>
            <person name="Schlapbach R."/>
            <person name="Sreeman S.M."/>
            <person name="Shimizu K.K."/>
        </authorList>
    </citation>
    <scope>NUCLEOTIDE SEQUENCE</scope>
</reference>
<accession>A0AAV5CZW1</accession>